<reference evidence="3" key="2">
    <citation type="submission" date="2020-11" db="EMBL/GenBank/DDBJ databases">
        <authorList>
            <consortium name="NCBI Pathogen Detection Project"/>
        </authorList>
    </citation>
    <scope>NUCLEOTIDE SEQUENCE</scope>
    <source>
        <strain evidence="3">R404</strain>
    </source>
</reference>
<accession>A0AAN5RCG1</accession>
<dbReference type="Pfam" id="PF03313">
    <property type="entry name" value="SDH_alpha"/>
    <property type="match status" value="1"/>
</dbReference>
<dbReference type="InterPro" id="IPR005130">
    <property type="entry name" value="Ser_deHydtase-like_asu"/>
</dbReference>
<evidence type="ECO:0000256" key="1">
    <source>
        <dbReference type="HAMAP-Rule" id="MF_01845"/>
    </source>
</evidence>
<gene>
    <name evidence="3" type="ORF">I8Y21_001145</name>
</gene>
<sequence>MMKPLWTYLLRLVQAQVIPALGCTEPVAIALAAAVARDQLGGLPDEIQVDVSANLYKNCLGVLVPGTGRAGADVAAAAGAAGGEATAGLEVLKGMTPDAVETTFNLLNTGKIQVSVCTETDEEIYVSLTARLGEDSMTVVIAGGHTRVCRIVRNGELLFSAEDEQDTPGIPHEPAQDYTFRDICDMAQQVPFSEIVFILQAGSLNNVLSRQGLAGHFGLQVGRSLHHHQRRGILSDDMLTEAMIRTSAASDARMGGAQAPAMSNSGSGNQGIAATVPVLVAAEYLDASREELARALFLSHLTAIWIHRTLPPLSAFCAAATAGMGAAAAICWLSGGDYPAMTRAVTCMVSDVAGMFCDGASCGCALKLSTTASAAVKSAILGLEGCVVPERDGITGTDIDQTIASLGRVVTRGMPETDREIIHIMSRKVHPASC</sequence>
<evidence type="ECO:0000313" key="3">
    <source>
        <dbReference type="EMBL" id="HAT1680536.1"/>
    </source>
</evidence>
<dbReference type="Proteomes" id="UP000856143">
    <property type="component" value="Unassembled WGS sequence"/>
</dbReference>
<organism evidence="3 4">
    <name type="scientific">Klebsiella oxytoca</name>
    <dbReference type="NCBI Taxonomy" id="571"/>
    <lineage>
        <taxon>Bacteria</taxon>
        <taxon>Pseudomonadati</taxon>
        <taxon>Pseudomonadota</taxon>
        <taxon>Gammaproteobacteria</taxon>
        <taxon>Enterobacterales</taxon>
        <taxon>Enterobacteriaceae</taxon>
        <taxon>Klebsiella/Raoultella group</taxon>
        <taxon>Klebsiella</taxon>
    </lineage>
</organism>
<dbReference type="PANTHER" id="PTHR30501:SF2">
    <property type="entry name" value="UPF0597 PROTEIN YHAM"/>
    <property type="match status" value="1"/>
</dbReference>
<dbReference type="InterPro" id="IPR021144">
    <property type="entry name" value="UPF0597"/>
</dbReference>
<dbReference type="PANTHER" id="PTHR30501">
    <property type="entry name" value="UPF0597 PROTEIN YHAM"/>
    <property type="match status" value="1"/>
</dbReference>
<name>A0AAN5RCG1_KLEOX</name>
<dbReference type="HAMAP" id="MF_01845">
    <property type="entry name" value="UPF0597"/>
    <property type="match status" value="1"/>
</dbReference>
<dbReference type="PIRSF" id="PIRSF006054">
    <property type="entry name" value="UCP006054"/>
    <property type="match status" value="1"/>
</dbReference>
<dbReference type="GO" id="GO:0080146">
    <property type="term" value="F:L-cysteine desulfhydrase activity"/>
    <property type="evidence" value="ECO:0007669"/>
    <property type="project" value="TreeGrafter"/>
</dbReference>
<dbReference type="GO" id="GO:0019450">
    <property type="term" value="P:L-cysteine catabolic process to pyruvate"/>
    <property type="evidence" value="ECO:0007669"/>
    <property type="project" value="TreeGrafter"/>
</dbReference>
<reference evidence="3" key="1">
    <citation type="journal article" date="2018" name="Genome Biol.">
        <title>SKESA: strategic k-mer extension for scrupulous assemblies.</title>
        <authorList>
            <person name="Souvorov A."/>
            <person name="Agarwala R."/>
            <person name="Lipman D.J."/>
        </authorList>
    </citation>
    <scope>NUCLEOTIDE SEQUENCE</scope>
    <source>
        <strain evidence="3">R404</strain>
    </source>
</reference>
<evidence type="ECO:0000313" key="4">
    <source>
        <dbReference type="Proteomes" id="UP000856143"/>
    </source>
</evidence>
<proteinExistence type="inferred from homology"/>
<feature type="domain" description="Serine dehydratase-like alpha subunit" evidence="2">
    <location>
        <begin position="88"/>
        <end position="422"/>
    </location>
</feature>
<dbReference type="EMBL" id="DACSEO010000009">
    <property type="protein sequence ID" value="HAT1680536.1"/>
    <property type="molecule type" value="Genomic_DNA"/>
</dbReference>
<dbReference type="AlphaFoldDB" id="A0AAN5RCG1"/>
<comment type="caution">
    <text evidence="3">The sequence shown here is derived from an EMBL/GenBank/DDBJ whole genome shotgun (WGS) entry which is preliminary data.</text>
</comment>
<protein>
    <recommendedName>
        <fullName evidence="1">UPF0597 protein I8Y21_001145</fullName>
    </recommendedName>
</protein>
<evidence type="ECO:0000259" key="2">
    <source>
        <dbReference type="Pfam" id="PF03313"/>
    </source>
</evidence>
<comment type="similarity">
    <text evidence="1">Belongs to the UPF0597 family.</text>
</comment>